<protein>
    <submittedName>
        <fullName evidence="2">Uncharacterized protein</fullName>
    </submittedName>
</protein>
<accession>Q3JW98</accession>
<organism evidence="2 3">
    <name type="scientific">Burkholderia pseudomallei (strain 1710b)</name>
    <dbReference type="NCBI Taxonomy" id="320372"/>
    <lineage>
        <taxon>Bacteria</taxon>
        <taxon>Pseudomonadati</taxon>
        <taxon>Pseudomonadota</taxon>
        <taxon>Betaproteobacteria</taxon>
        <taxon>Burkholderiales</taxon>
        <taxon>Burkholderiaceae</taxon>
        <taxon>Burkholderia</taxon>
        <taxon>pseudomallei group</taxon>
    </lineage>
</organism>
<dbReference type="EMBL" id="CP000124">
    <property type="protein sequence ID" value="ABA47788.1"/>
    <property type="molecule type" value="Genomic_DNA"/>
</dbReference>
<gene>
    <name evidence="2" type="ordered locus">BURPS1710b_0742</name>
</gene>
<evidence type="ECO:0000256" key="1">
    <source>
        <dbReference type="SAM" id="MobiDB-lite"/>
    </source>
</evidence>
<evidence type="ECO:0000313" key="3">
    <source>
        <dbReference type="Proteomes" id="UP000002700"/>
    </source>
</evidence>
<reference evidence="2 3" key="1">
    <citation type="submission" date="2005-09" db="EMBL/GenBank/DDBJ databases">
        <authorList>
            <person name="Woods D.E."/>
            <person name="Nierman W.C."/>
        </authorList>
    </citation>
    <scope>NUCLEOTIDE SEQUENCE [LARGE SCALE GENOMIC DNA]</scope>
    <source>
        <strain evidence="2 3">1710b</strain>
    </source>
</reference>
<evidence type="ECO:0000313" key="2">
    <source>
        <dbReference type="EMBL" id="ABA47788.1"/>
    </source>
</evidence>
<feature type="region of interest" description="Disordered" evidence="1">
    <location>
        <begin position="1"/>
        <end position="22"/>
    </location>
</feature>
<dbReference type="Proteomes" id="UP000002700">
    <property type="component" value="Chromosome I"/>
</dbReference>
<sequence>MRRDARRVTHRASASRIGGRDGDRDELAQIDLRVLRVVPRVRLVLQRELQPVPQRAAVLGVAEHARLHVVEADALEIVHGALEIPAFLAIQLQERARIFEHLLVRLHLAEELRDFGLDAAVAADVDLPARIDADHADVLDPRFRAVARAAGHRELHLVRRVHPPQRAFELLAHQRRILRAEAAPFGADAGLHRAQRLRVRVAARHAEVAPHAGQVLLLHAEQIDALAARHLDGRDRVLVDDVGDAAQLVGARHAAPHPRHDRIRAVLLDVRVRALVDEARLRIVLRVVRPRADAVVVERRAAARAAVRRAPFEKAHRLRHRQQLVLADRRAHFGMRMIGAAAYGLRLRRRRIVAAERRHQDLLDEAGARAARRRRLRVPAHVVEREEAFFLDRRYDRALAHAVAAAHLGVVGHRHRARRAAVAGVAEARLAEHQRLADVRDVAAFAQQLEIPRAVGRVAVQARANDPVVLDHELLVDARDRIGQRDVFGIVAAEEVARGEQVDARDLELRRRHRARVAADAELREMVRRDFRLFEQRRDEAVRDTAVAHAFADRVDARIVGLHRVVDDDPAIAIEARAFGERRVRANADRHHDEVGLAFAAVLEVHRAHAAVLVADERLRLLRHQKRQPARLQRRTQQAARLRVELALEQRRREVHDRHVHAAQLQAVRRLEAEQAAADHDRVRVPRGGVDHRLRVRDVAIAEHAVELRARNGQHERVRAGREQQPVVCGLGAVVGDHDALHAIDLHDLLADVERDAVRCVPCVIVEDDLLERLLAGEHGRQQDPVVVRMRFGAEYRHVVQIGRELEQFFERAHSGHAVADHHQLHLPHRGSPDWGRLSWGPMFDGRKTAIAMPLFIWPLFKRPARWGRRSRAYAWCVGARPARRFAREACIAAIAHQQSAAGSAARTGAARAALHFRPLPRRSARAAFRPSASRRARPAAPERRREDRRSRQ</sequence>
<dbReference type="AlphaFoldDB" id="Q3JW98"/>
<dbReference type="EnsemblBacteria" id="ABA47788">
    <property type="protein sequence ID" value="ABA47788"/>
    <property type="gene ID" value="BURPS1710b_0742"/>
</dbReference>
<dbReference type="KEGG" id="bpm:BURPS1710b_0742"/>
<name>Q3JW98_BURP1</name>
<dbReference type="HOGENOM" id="CLU_309209_0_0_4"/>
<dbReference type="AntiFam" id="ANF00211">
    <property type="entry name" value="Shadow ORF (opposite nasD)"/>
</dbReference>
<proteinExistence type="predicted"/>
<feature type="compositionally biased region" description="Basic and acidic residues" evidence="1">
    <location>
        <begin position="941"/>
        <end position="953"/>
    </location>
</feature>
<feature type="region of interest" description="Disordered" evidence="1">
    <location>
        <begin position="916"/>
        <end position="953"/>
    </location>
</feature>